<dbReference type="InterPro" id="IPR053951">
    <property type="entry name" value="K_trans_N"/>
</dbReference>
<evidence type="ECO:0000256" key="6">
    <source>
        <dbReference type="ARBA" id="ARBA00022692"/>
    </source>
</evidence>
<keyword evidence="6 12" id="KW-0812">Transmembrane</keyword>
<evidence type="ECO:0000256" key="11">
    <source>
        <dbReference type="ARBA" id="ARBA00023136"/>
    </source>
</evidence>
<dbReference type="GO" id="GO:0015293">
    <property type="term" value="F:symporter activity"/>
    <property type="evidence" value="ECO:0007669"/>
    <property type="project" value="UniProtKB-UniRule"/>
</dbReference>
<keyword evidence="8 12" id="KW-0630">Potassium</keyword>
<evidence type="ECO:0000256" key="2">
    <source>
        <dbReference type="ARBA" id="ARBA00007019"/>
    </source>
</evidence>
<dbReference type="EMBL" id="AAUJ02000001">
    <property type="protein sequence ID" value="EED67616.1"/>
    <property type="molecule type" value="Genomic_DNA"/>
</dbReference>
<feature type="transmembrane region" description="Helical" evidence="12">
    <location>
        <begin position="411"/>
        <end position="432"/>
    </location>
</feature>
<evidence type="ECO:0000256" key="13">
    <source>
        <dbReference type="SAM" id="MobiDB-lite"/>
    </source>
</evidence>
<gene>
    <name evidence="12" type="primary">kup</name>
    <name evidence="16" type="ORF">CtesDRAFT_PD2562</name>
</gene>
<keyword evidence="4 12" id="KW-1003">Cell membrane</keyword>
<feature type="domain" description="K+ potassium transporter C-terminal" evidence="15">
    <location>
        <begin position="488"/>
        <end position="638"/>
    </location>
</feature>
<organism evidence="16 17">
    <name type="scientific">Comamonas testosteroni (strain DSM 14576 / KF-1)</name>
    <name type="common">Pseudomonas testosteroni</name>
    <dbReference type="NCBI Taxonomy" id="399795"/>
    <lineage>
        <taxon>Bacteria</taxon>
        <taxon>Pseudomonadati</taxon>
        <taxon>Pseudomonadota</taxon>
        <taxon>Betaproteobacteria</taxon>
        <taxon>Burkholderiales</taxon>
        <taxon>Comamonadaceae</taxon>
        <taxon>Comamonas</taxon>
    </lineage>
</organism>
<feature type="transmembrane region" description="Helical" evidence="12">
    <location>
        <begin position="184"/>
        <end position="209"/>
    </location>
</feature>
<dbReference type="HAMAP" id="MF_01522">
    <property type="entry name" value="Kup"/>
    <property type="match status" value="1"/>
</dbReference>
<feature type="transmembrane region" description="Helical" evidence="12">
    <location>
        <begin position="229"/>
        <end position="248"/>
    </location>
</feature>
<comment type="subcellular location">
    <subcellularLocation>
        <location evidence="12">Cell membrane</location>
        <topology evidence="12">Multi-pass membrane protein</topology>
    </subcellularLocation>
    <subcellularLocation>
        <location evidence="1">Membrane</location>
        <topology evidence="1">Multi-pass membrane protein</topology>
    </subcellularLocation>
</comment>
<feature type="transmembrane region" description="Helical" evidence="12">
    <location>
        <begin position="260"/>
        <end position="280"/>
    </location>
</feature>
<keyword evidence="3 12" id="KW-0813">Transport</keyword>
<comment type="similarity">
    <text evidence="2 12">Belongs to the HAK/KUP transporter (TC 2.A.72) family.</text>
</comment>
<keyword evidence="11 12" id="KW-0472">Membrane</keyword>
<evidence type="ECO:0000256" key="7">
    <source>
        <dbReference type="ARBA" id="ARBA00022847"/>
    </source>
</evidence>
<feature type="transmembrane region" description="Helical" evidence="12">
    <location>
        <begin position="378"/>
        <end position="404"/>
    </location>
</feature>
<keyword evidence="7 12" id="KW-0769">Symport</keyword>
<proteinExistence type="inferred from homology"/>
<dbReference type="InterPro" id="IPR053952">
    <property type="entry name" value="K_trans_C"/>
</dbReference>
<name>B7WUV3_COMTK</name>
<dbReference type="Proteomes" id="UP000003039">
    <property type="component" value="Unassembled WGS sequence"/>
</dbReference>
<dbReference type="Pfam" id="PF22776">
    <property type="entry name" value="K_trans_C"/>
    <property type="match status" value="1"/>
</dbReference>
<evidence type="ECO:0000256" key="3">
    <source>
        <dbReference type="ARBA" id="ARBA00022448"/>
    </source>
</evidence>
<evidence type="ECO:0000256" key="1">
    <source>
        <dbReference type="ARBA" id="ARBA00004141"/>
    </source>
</evidence>
<feature type="transmembrane region" description="Helical" evidence="12">
    <location>
        <begin position="116"/>
        <end position="142"/>
    </location>
</feature>
<sequence length="639" mass="68626">MVMSQSKHGLQGDAKTGQGSSPSALTLAALGVVFGDIGTSPLYAFKEAFTGTHGLTVGPENVLAALSALLWAVIVIVAIKYVWVVLSHDNDGEGGVLALTALAHRVMGDQSRRSRFVVAAGVFAAALFYGDAIITPAISVLSAVEGMSIATPEFEHFIVPITIGILIGLFSIQMKGTSVVGRLFGPVTIVWFLCIAWAGVASIVQTPMVLQAVNPLHALRFAVQHTDKAFFLLSAVFLAMTGAEALYADMGHFGSRAVRLGWYGLVFPALMLNYFGQGSLLLRDASAASNPFFLLASPSWLLIFVVLATAATVIASQATISGAYSMTLQASRLGYLPRVRVLHTSDQEQGQIYIPSVNWLMLLAVIALVLAFKSSGALAAAYGIAVSGTMLITTMLVGFVVYLGRSRARSVTLAALACFALLEIGFFASNLTKLEQGGWLPLTLGAVIFIALMTWRDGTQLVAEHRRRLDIPMSDLMSSPMSGVPVVSGTAVYLTSDPKLVPNALFHNLKHFKVMHEQTVFLHVINENTPYVREGERLRLKPMCNGVWALDMHFGFREQPDIPAALKRMTPDVDGEIPNLDPMTTSFFVARVQVVDGPGGLSAWRCALFGWMSRQSASAATYYKLPANQVVELGTQVVL</sequence>
<comment type="catalytic activity">
    <reaction evidence="12">
        <text>K(+)(in) + H(+)(in) = K(+)(out) + H(+)(out)</text>
        <dbReference type="Rhea" id="RHEA:28490"/>
        <dbReference type="ChEBI" id="CHEBI:15378"/>
        <dbReference type="ChEBI" id="CHEBI:29103"/>
    </reaction>
</comment>
<evidence type="ECO:0000259" key="14">
    <source>
        <dbReference type="Pfam" id="PF02705"/>
    </source>
</evidence>
<evidence type="ECO:0000313" key="17">
    <source>
        <dbReference type="Proteomes" id="UP000003039"/>
    </source>
</evidence>
<keyword evidence="10 12" id="KW-0406">Ion transport</keyword>
<evidence type="ECO:0000256" key="4">
    <source>
        <dbReference type="ARBA" id="ARBA00022475"/>
    </source>
</evidence>
<reference evidence="16 17" key="1">
    <citation type="journal article" date="2004" name="Appl. Environ. Microbiol.">
        <title>Mineralization of individual congeners of linear alkylbenzenesulfonate by defined pairs of heterotrophic bacteria.</title>
        <authorList>
            <person name="Schleheck D."/>
            <person name="Knepper T.P."/>
            <person name="Fischer K."/>
            <person name="Cook A.M."/>
        </authorList>
    </citation>
    <scope>NUCLEOTIDE SEQUENCE [LARGE SCALE GENOMIC DNA]</scope>
    <source>
        <strain evidence="17">DSM 14576 / KF-1</strain>
    </source>
</reference>
<dbReference type="GO" id="GO:0005886">
    <property type="term" value="C:plasma membrane"/>
    <property type="evidence" value="ECO:0007669"/>
    <property type="project" value="UniProtKB-SubCell"/>
</dbReference>
<dbReference type="GO" id="GO:0015079">
    <property type="term" value="F:potassium ion transmembrane transporter activity"/>
    <property type="evidence" value="ECO:0007669"/>
    <property type="project" value="UniProtKB-UniRule"/>
</dbReference>
<evidence type="ECO:0000313" key="16">
    <source>
        <dbReference type="EMBL" id="EED67616.1"/>
    </source>
</evidence>
<comment type="function">
    <text evidence="12">Transport of potassium into the cell. Likely operates as a K(+):H(+) symporter.</text>
</comment>
<protein>
    <recommendedName>
        <fullName evidence="12">Probable potassium transport system protein Kup</fullName>
    </recommendedName>
</protein>
<dbReference type="InterPro" id="IPR023051">
    <property type="entry name" value="Kup"/>
</dbReference>
<evidence type="ECO:0000256" key="10">
    <source>
        <dbReference type="ARBA" id="ARBA00023065"/>
    </source>
</evidence>
<comment type="caution">
    <text evidence="16">The sequence shown here is derived from an EMBL/GenBank/DDBJ whole genome shotgun (WGS) entry which is preliminary data.</text>
</comment>
<feature type="transmembrane region" description="Helical" evidence="12">
    <location>
        <begin position="352"/>
        <end position="372"/>
    </location>
</feature>
<feature type="transmembrane region" description="Helical" evidence="12">
    <location>
        <begin position="300"/>
        <end position="324"/>
    </location>
</feature>
<evidence type="ECO:0000256" key="8">
    <source>
        <dbReference type="ARBA" id="ARBA00022958"/>
    </source>
</evidence>
<evidence type="ECO:0000259" key="15">
    <source>
        <dbReference type="Pfam" id="PF22776"/>
    </source>
</evidence>
<dbReference type="InterPro" id="IPR003855">
    <property type="entry name" value="K+_transporter"/>
</dbReference>
<dbReference type="eggNOG" id="COG3158">
    <property type="taxonomic scope" value="Bacteria"/>
</dbReference>
<accession>B7WUV3</accession>
<dbReference type="Pfam" id="PF02705">
    <property type="entry name" value="K_trans"/>
    <property type="match status" value="1"/>
</dbReference>
<feature type="transmembrane region" description="Helical" evidence="12">
    <location>
        <begin position="24"/>
        <end position="43"/>
    </location>
</feature>
<feature type="transmembrane region" description="Helical" evidence="12">
    <location>
        <begin position="438"/>
        <end position="455"/>
    </location>
</feature>
<dbReference type="AlphaFoldDB" id="B7WUV3"/>
<evidence type="ECO:0000256" key="12">
    <source>
        <dbReference type="HAMAP-Rule" id="MF_01522"/>
    </source>
</evidence>
<dbReference type="PANTHER" id="PTHR30540">
    <property type="entry name" value="OSMOTIC STRESS POTASSIUM TRANSPORTER"/>
    <property type="match status" value="1"/>
</dbReference>
<evidence type="ECO:0000256" key="9">
    <source>
        <dbReference type="ARBA" id="ARBA00022989"/>
    </source>
</evidence>
<feature type="transmembrane region" description="Helical" evidence="12">
    <location>
        <begin position="154"/>
        <end position="172"/>
    </location>
</feature>
<feature type="domain" description="K+ potassium transporter integral membrane" evidence="14">
    <location>
        <begin position="25"/>
        <end position="478"/>
    </location>
</feature>
<keyword evidence="5 12" id="KW-0633">Potassium transport</keyword>
<keyword evidence="9 12" id="KW-1133">Transmembrane helix</keyword>
<feature type="transmembrane region" description="Helical" evidence="12">
    <location>
        <begin position="63"/>
        <end position="83"/>
    </location>
</feature>
<evidence type="ECO:0000256" key="5">
    <source>
        <dbReference type="ARBA" id="ARBA00022538"/>
    </source>
</evidence>
<dbReference type="PANTHER" id="PTHR30540:SF79">
    <property type="entry name" value="LOW AFFINITY POTASSIUM TRANSPORT SYSTEM PROTEIN KUP"/>
    <property type="match status" value="1"/>
</dbReference>
<feature type="region of interest" description="Disordered" evidence="13">
    <location>
        <begin position="1"/>
        <end position="20"/>
    </location>
</feature>